<dbReference type="GO" id="GO:0016779">
    <property type="term" value="F:nucleotidyltransferase activity"/>
    <property type="evidence" value="ECO:0007669"/>
    <property type="project" value="UniProtKB-KW"/>
</dbReference>
<keyword evidence="7" id="KW-0501">Molybdenum cofactor biosynthesis</keyword>
<dbReference type="PANTHER" id="PTHR19136:SF81">
    <property type="entry name" value="MOLYBDENUM COFACTOR GUANYLYLTRANSFERASE"/>
    <property type="match status" value="1"/>
</dbReference>
<dbReference type="SUPFAM" id="SSF53448">
    <property type="entry name" value="Nucleotide-diphospho-sugar transferases"/>
    <property type="match status" value="1"/>
</dbReference>
<proteinExistence type="predicted"/>
<keyword evidence="9" id="KW-0548">Nucleotidyltransferase</keyword>
<gene>
    <name evidence="9" type="ORF">L2764_11530</name>
</gene>
<sequence length="192" mass="21316">MIETATVLGVILAGGKSKRMGTDKANLCIDGQSMLVRNQLLLQSIGINNILVCRNKAEYLSDIHPDCGPMGAIHSALNYAQKNNKYQSLIIIPIDMPLLNKPLLQALMNTQGSCSAQYYQDTPLPLFLPYHSSYVALSETVATSPINRSIKAFLGLIDSEYLIYEQSERLINTNSKEQWRQAVNTLLANKKE</sequence>
<evidence type="ECO:0000256" key="5">
    <source>
        <dbReference type="ARBA" id="ARBA00022842"/>
    </source>
</evidence>
<dbReference type="EMBL" id="JAKIKS010000039">
    <property type="protein sequence ID" value="MCL1125088.1"/>
    <property type="molecule type" value="Genomic_DNA"/>
</dbReference>
<keyword evidence="1" id="KW-0963">Cytoplasm</keyword>
<protein>
    <submittedName>
        <fullName evidence="9">Molybdenum cofactor guanylyltransferase</fullName>
    </submittedName>
</protein>
<dbReference type="RefSeq" id="WP_248940369.1">
    <property type="nucleotide sequence ID" value="NZ_JAKIKS010000039.1"/>
</dbReference>
<accession>A0ABT0LBK6</accession>
<dbReference type="InterPro" id="IPR025877">
    <property type="entry name" value="MobA-like_NTP_Trfase"/>
</dbReference>
<organism evidence="9 10">
    <name type="scientific">Shewanella surugensis</name>
    <dbReference type="NCBI Taxonomy" id="212020"/>
    <lineage>
        <taxon>Bacteria</taxon>
        <taxon>Pseudomonadati</taxon>
        <taxon>Pseudomonadota</taxon>
        <taxon>Gammaproteobacteria</taxon>
        <taxon>Alteromonadales</taxon>
        <taxon>Shewanellaceae</taxon>
        <taxon>Shewanella</taxon>
    </lineage>
</organism>
<dbReference type="InterPro" id="IPR029044">
    <property type="entry name" value="Nucleotide-diphossugar_trans"/>
</dbReference>
<name>A0ABT0LBK6_9GAMM</name>
<evidence type="ECO:0000259" key="8">
    <source>
        <dbReference type="Pfam" id="PF12804"/>
    </source>
</evidence>
<keyword evidence="2" id="KW-0808">Transferase</keyword>
<evidence type="ECO:0000256" key="7">
    <source>
        <dbReference type="ARBA" id="ARBA00023150"/>
    </source>
</evidence>
<dbReference type="Gene3D" id="3.90.550.10">
    <property type="entry name" value="Spore Coat Polysaccharide Biosynthesis Protein SpsA, Chain A"/>
    <property type="match status" value="1"/>
</dbReference>
<comment type="caution">
    <text evidence="9">The sequence shown here is derived from an EMBL/GenBank/DDBJ whole genome shotgun (WGS) entry which is preliminary data.</text>
</comment>
<evidence type="ECO:0000256" key="2">
    <source>
        <dbReference type="ARBA" id="ARBA00022679"/>
    </source>
</evidence>
<dbReference type="CDD" id="cd02503">
    <property type="entry name" value="MobA"/>
    <property type="match status" value="1"/>
</dbReference>
<dbReference type="PANTHER" id="PTHR19136">
    <property type="entry name" value="MOLYBDENUM COFACTOR GUANYLYLTRANSFERASE"/>
    <property type="match status" value="1"/>
</dbReference>
<evidence type="ECO:0000256" key="4">
    <source>
        <dbReference type="ARBA" id="ARBA00022741"/>
    </source>
</evidence>
<feature type="domain" description="MobA-like NTP transferase" evidence="8">
    <location>
        <begin position="9"/>
        <end position="128"/>
    </location>
</feature>
<keyword evidence="5" id="KW-0460">Magnesium</keyword>
<evidence type="ECO:0000313" key="10">
    <source>
        <dbReference type="Proteomes" id="UP001203423"/>
    </source>
</evidence>
<evidence type="ECO:0000256" key="1">
    <source>
        <dbReference type="ARBA" id="ARBA00022490"/>
    </source>
</evidence>
<evidence type="ECO:0000256" key="3">
    <source>
        <dbReference type="ARBA" id="ARBA00022723"/>
    </source>
</evidence>
<keyword evidence="3" id="KW-0479">Metal-binding</keyword>
<dbReference type="Pfam" id="PF12804">
    <property type="entry name" value="NTP_transf_3"/>
    <property type="match status" value="1"/>
</dbReference>
<keyword evidence="4" id="KW-0547">Nucleotide-binding</keyword>
<dbReference type="Proteomes" id="UP001203423">
    <property type="component" value="Unassembled WGS sequence"/>
</dbReference>
<dbReference type="InterPro" id="IPR013482">
    <property type="entry name" value="Molybde_CF_guanTrfase"/>
</dbReference>
<reference evidence="9 10" key="1">
    <citation type="submission" date="2022-01" db="EMBL/GenBank/DDBJ databases">
        <title>Whole genome-based taxonomy of the Shewanellaceae.</title>
        <authorList>
            <person name="Martin-Rodriguez A.J."/>
        </authorList>
    </citation>
    <scope>NUCLEOTIDE SEQUENCE [LARGE SCALE GENOMIC DNA]</scope>
    <source>
        <strain evidence="9 10">DSM 17177</strain>
    </source>
</reference>
<keyword evidence="10" id="KW-1185">Reference proteome</keyword>
<evidence type="ECO:0000313" key="9">
    <source>
        <dbReference type="EMBL" id="MCL1125088.1"/>
    </source>
</evidence>
<evidence type="ECO:0000256" key="6">
    <source>
        <dbReference type="ARBA" id="ARBA00023134"/>
    </source>
</evidence>
<keyword evidence="6" id="KW-0342">GTP-binding</keyword>